<evidence type="ECO:0000256" key="1">
    <source>
        <dbReference type="ARBA" id="ARBA00004508"/>
    </source>
</evidence>
<evidence type="ECO:0000256" key="4">
    <source>
        <dbReference type="ARBA" id="ARBA00022989"/>
    </source>
</evidence>
<keyword evidence="5" id="KW-0472">Membrane</keyword>
<feature type="compositionally biased region" description="Basic and acidic residues" evidence="6">
    <location>
        <begin position="74"/>
        <end position="90"/>
    </location>
</feature>
<accession>A0ABD3N8J6</accession>
<keyword evidence="4" id="KW-1133">Transmembrane helix</keyword>
<comment type="subcellular location">
    <subcellularLocation>
        <location evidence="1">Plastid</location>
        <location evidence="1">Chloroplast membrane</location>
        <topology evidence="1">Multi-pass membrane protein</topology>
    </subcellularLocation>
</comment>
<evidence type="ECO:0000256" key="7">
    <source>
        <dbReference type="SAM" id="SignalP"/>
    </source>
</evidence>
<protein>
    <recommendedName>
        <fullName evidence="10">Protein TIC 20</fullName>
    </recommendedName>
</protein>
<keyword evidence="3" id="KW-0812">Transmembrane</keyword>
<evidence type="ECO:0000313" key="9">
    <source>
        <dbReference type="Proteomes" id="UP001530293"/>
    </source>
</evidence>
<organism evidence="8 9">
    <name type="scientific">Discostella pseudostelligera</name>
    <dbReference type="NCBI Taxonomy" id="259834"/>
    <lineage>
        <taxon>Eukaryota</taxon>
        <taxon>Sar</taxon>
        <taxon>Stramenopiles</taxon>
        <taxon>Ochrophyta</taxon>
        <taxon>Bacillariophyta</taxon>
        <taxon>Coscinodiscophyceae</taxon>
        <taxon>Thalassiosirophycidae</taxon>
        <taxon>Stephanodiscales</taxon>
        <taxon>Stephanodiscaceae</taxon>
        <taxon>Discostella</taxon>
    </lineage>
</organism>
<dbReference type="PANTHER" id="PTHR33510:SF5">
    <property type="entry name" value="PROTEIN TIC 20-II, CHLOROPLASTIC"/>
    <property type="match status" value="1"/>
</dbReference>
<evidence type="ECO:0000256" key="2">
    <source>
        <dbReference type="ARBA" id="ARBA00009596"/>
    </source>
</evidence>
<feature type="chain" id="PRO_5044798633" description="Protein TIC 20" evidence="7">
    <location>
        <begin position="22"/>
        <end position="286"/>
    </location>
</feature>
<comment type="caution">
    <text evidence="8">The sequence shown here is derived from an EMBL/GenBank/DDBJ whole genome shotgun (WGS) entry which is preliminary data.</text>
</comment>
<sequence>MRHLLLITFVLLSQRLSSHHASRWSPWYCSAFQGATISTTTRVTTASQRQRQQSWSSSSSIEIQSGRSYSTAIFERKDKDNDEVKEKANDNDNDTMRPVNNLDIFGQPKDKKDTTKKNSFFHNNDNDGEIYGSDKIKSCIPYILPLIDGDTFGKYIYERIPPLGNLDYLFLRPLVESVQAAPILSILLFTSFAIGPRFVNLSRDVRFNAQQAVLLDLCLILPTLLGDTISEADVHLSRSILEPTSNFVWYANVSMVIYCIVSNLRGKRPDGIPFISAAADYAIGPF</sequence>
<dbReference type="GO" id="GO:0031969">
    <property type="term" value="C:chloroplast membrane"/>
    <property type="evidence" value="ECO:0007669"/>
    <property type="project" value="UniProtKB-SubCell"/>
</dbReference>
<dbReference type="EMBL" id="JALLBG020000011">
    <property type="protein sequence ID" value="KAL3772414.1"/>
    <property type="molecule type" value="Genomic_DNA"/>
</dbReference>
<reference evidence="8 9" key="1">
    <citation type="submission" date="2024-10" db="EMBL/GenBank/DDBJ databases">
        <title>Updated reference genomes for cyclostephanoid diatoms.</title>
        <authorList>
            <person name="Roberts W.R."/>
            <person name="Alverson A.J."/>
        </authorList>
    </citation>
    <scope>NUCLEOTIDE SEQUENCE [LARGE SCALE GENOMIC DNA]</scope>
    <source>
        <strain evidence="8 9">AJA232-27</strain>
    </source>
</reference>
<proteinExistence type="inferred from homology"/>
<gene>
    <name evidence="8" type="ORF">ACHAWU_005591</name>
</gene>
<evidence type="ECO:0008006" key="10">
    <source>
        <dbReference type="Google" id="ProtNLM"/>
    </source>
</evidence>
<dbReference type="Pfam" id="PF16166">
    <property type="entry name" value="TIC20"/>
    <property type="match status" value="1"/>
</dbReference>
<evidence type="ECO:0000256" key="6">
    <source>
        <dbReference type="SAM" id="MobiDB-lite"/>
    </source>
</evidence>
<dbReference type="InterPro" id="IPR005691">
    <property type="entry name" value="Tic20"/>
</dbReference>
<dbReference type="Proteomes" id="UP001530293">
    <property type="component" value="Unassembled WGS sequence"/>
</dbReference>
<name>A0ABD3N8J6_9STRA</name>
<evidence type="ECO:0000256" key="5">
    <source>
        <dbReference type="ARBA" id="ARBA00023136"/>
    </source>
</evidence>
<dbReference type="PANTHER" id="PTHR33510">
    <property type="entry name" value="PROTEIN TIC 20-II, CHLOROPLASTIC"/>
    <property type="match status" value="1"/>
</dbReference>
<evidence type="ECO:0000313" key="8">
    <source>
        <dbReference type="EMBL" id="KAL3772414.1"/>
    </source>
</evidence>
<dbReference type="AlphaFoldDB" id="A0ABD3N8J6"/>
<keyword evidence="7" id="KW-0732">Signal</keyword>
<keyword evidence="9" id="KW-1185">Reference proteome</keyword>
<evidence type="ECO:0000256" key="3">
    <source>
        <dbReference type="ARBA" id="ARBA00022692"/>
    </source>
</evidence>
<feature type="region of interest" description="Disordered" evidence="6">
    <location>
        <begin position="72"/>
        <end position="119"/>
    </location>
</feature>
<feature type="signal peptide" evidence="7">
    <location>
        <begin position="1"/>
        <end position="21"/>
    </location>
</feature>
<comment type="similarity">
    <text evidence="2">Belongs to the Tic20 family.</text>
</comment>